<dbReference type="GO" id="GO:0016787">
    <property type="term" value="F:hydrolase activity"/>
    <property type="evidence" value="ECO:0007669"/>
    <property type="project" value="UniProtKB-KW"/>
</dbReference>
<keyword evidence="2" id="KW-0378">Hydrolase</keyword>
<dbReference type="Pfam" id="PF05728">
    <property type="entry name" value="UPF0227"/>
    <property type="match status" value="1"/>
</dbReference>
<name>A0A3E3E4I2_9FIRM</name>
<dbReference type="PANTHER" id="PTHR42886:SF29">
    <property type="entry name" value="PUMMELIG, ISOFORM A"/>
    <property type="match status" value="1"/>
</dbReference>
<proteinExistence type="predicted"/>
<dbReference type="Gene3D" id="3.40.50.1820">
    <property type="entry name" value="alpha/beta hydrolase"/>
    <property type="match status" value="1"/>
</dbReference>
<keyword evidence="1" id="KW-0472">Membrane</keyword>
<keyword evidence="1" id="KW-1133">Transmembrane helix</keyword>
<sequence>MFGFRKKKKIQVLAIHGFGKNLHHEFDAMKEYLEKRSCQVHLFDIYDLQNEQDTDEKKWMKRCEIQVKKCLEQDKELVLIGFSMGGVIASYLATIYPVKKLILVAPAFQYLDLQKVAQHSLATLKNLGKKKSTESLPTRTFMRIVDQYKDSIDHVDAPTLILHGTSDEIIPYESSQNVYKRMKNPCKLILIEGAHHKMLYDHQGYETLCFRLIDDMIKDELFKKELP</sequence>
<gene>
    <name evidence="2" type="ORF">DXC78_06425</name>
</gene>
<dbReference type="SUPFAM" id="SSF53474">
    <property type="entry name" value="alpha/beta-Hydrolases"/>
    <property type="match status" value="1"/>
</dbReference>
<evidence type="ECO:0000256" key="1">
    <source>
        <dbReference type="SAM" id="Phobius"/>
    </source>
</evidence>
<evidence type="ECO:0000313" key="2">
    <source>
        <dbReference type="EMBL" id="RGD76492.1"/>
    </source>
</evidence>
<dbReference type="RefSeq" id="WP_117446260.1">
    <property type="nucleotide sequence ID" value="NZ_JBFBOW010000014.1"/>
</dbReference>
<organism evidence="2 3">
    <name type="scientific">Faecalicoccus pleomorphus</name>
    <dbReference type="NCBI Taxonomy" id="1323"/>
    <lineage>
        <taxon>Bacteria</taxon>
        <taxon>Bacillati</taxon>
        <taxon>Bacillota</taxon>
        <taxon>Erysipelotrichia</taxon>
        <taxon>Erysipelotrichales</taxon>
        <taxon>Erysipelotrichaceae</taxon>
        <taxon>Faecalicoccus</taxon>
    </lineage>
</organism>
<dbReference type="InterPro" id="IPR008886">
    <property type="entry name" value="UPF0227/Esterase_YqiA"/>
</dbReference>
<dbReference type="EMBL" id="QUSK01000012">
    <property type="protein sequence ID" value="RGD76492.1"/>
    <property type="molecule type" value="Genomic_DNA"/>
</dbReference>
<accession>A0A3E3E4I2</accession>
<comment type="caution">
    <text evidence="2">The sequence shown here is derived from an EMBL/GenBank/DDBJ whole genome shotgun (WGS) entry which is preliminary data.</text>
</comment>
<evidence type="ECO:0000313" key="3">
    <source>
        <dbReference type="Proteomes" id="UP000260721"/>
    </source>
</evidence>
<protein>
    <submittedName>
        <fullName evidence="2">Alpha/beta fold hydrolase</fullName>
    </submittedName>
</protein>
<dbReference type="PANTHER" id="PTHR42886">
    <property type="entry name" value="RE40534P-RELATED"/>
    <property type="match status" value="1"/>
</dbReference>
<keyword evidence="1" id="KW-0812">Transmembrane</keyword>
<feature type="transmembrane region" description="Helical" evidence="1">
    <location>
        <begin position="77"/>
        <end position="98"/>
    </location>
</feature>
<reference evidence="2 3" key="1">
    <citation type="submission" date="2018-08" db="EMBL/GenBank/DDBJ databases">
        <title>A genome reference for cultivated species of the human gut microbiota.</title>
        <authorList>
            <person name="Zou Y."/>
            <person name="Xue W."/>
            <person name="Luo G."/>
        </authorList>
    </citation>
    <scope>NUCLEOTIDE SEQUENCE [LARGE SCALE GENOMIC DNA]</scope>
    <source>
        <strain evidence="2 3">TF08-11</strain>
    </source>
</reference>
<dbReference type="InterPro" id="IPR029058">
    <property type="entry name" value="AB_hydrolase_fold"/>
</dbReference>
<dbReference type="AlphaFoldDB" id="A0A3E3E4I2"/>
<dbReference type="STRING" id="1123313.GCA_000420345_00049"/>
<dbReference type="Proteomes" id="UP000260721">
    <property type="component" value="Unassembled WGS sequence"/>
</dbReference>